<dbReference type="RefSeq" id="XP_013261409.1">
    <property type="nucleotide sequence ID" value="XM_013405955.1"/>
</dbReference>
<feature type="transmembrane region" description="Helical" evidence="1">
    <location>
        <begin position="131"/>
        <end position="152"/>
    </location>
</feature>
<proteinExistence type="predicted"/>
<feature type="transmembrane region" description="Helical" evidence="1">
    <location>
        <begin position="73"/>
        <end position="96"/>
    </location>
</feature>
<comment type="caution">
    <text evidence="3">The sequence shown here is derived from an EMBL/GenBank/DDBJ whole genome shotgun (WGS) entry which is preliminary data.</text>
</comment>
<evidence type="ECO:0000256" key="1">
    <source>
        <dbReference type="SAM" id="Phobius"/>
    </source>
</evidence>
<gene>
    <name evidence="3" type="ORF">A1O9_03662</name>
</gene>
<dbReference type="Proteomes" id="UP000027920">
    <property type="component" value="Unassembled WGS sequence"/>
</dbReference>
<organism evidence="3 4">
    <name type="scientific">Exophiala aquamarina CBS 119918</name>
    <dbReference type="NCBI Taxonomy" id="1182545"/>
    <lineage>
        <taxon>Eukaryota</taxon>
        <taxon>Fungi</taxon>
        <taxon>Dikarya</taxon>
        <taxon>Ascomycota</taxon>
        <taxon>Pezizomycotina</taxon>
        <taxon>Eurotiomycetes</taxon>
        <taxon>Chaetothyriomycetidae</taxon>
        <taxon>Chaetothyriales</taxon>
        <taxon>Herpotrichiellaceae</taxon>
        <taxon>Exophiala</taxon>
    </lineage>
</organism>
<dbReference type="PANTHER" id="PTHR35395">
    <property type="entry name" value="DUF6536 DOMAIN-CONTAINING PROTEIN"/>
    <property type="match status" value="1"/>
</dbReference>
<name>A0A072PFE9_9EURO</name>
<dbReference type="InterPro" id="IPR046623">
    <property type="entry name" value="DUF6536"/>
</dbReference>
<dbReference type="Pfam" id="PF20163">
    <property type="entry name" value="DUF6536"/>
    <property type="match status" value="1"/>
</dbReference>
<reference evidence="3 4" key="1">
    <citation type="submission" date="2013-03" db="EMBL/GenBank/DDBJ databases">
        <title>The Genome Sequence of Exophiala aquamarina CBS 119918.</title>
        <authorList>
            <consortium name="The Broad Institute Genomics Platform"/>
            <person name="Cuomo C."/>
            <person name="de Hoog S."/>
            <person name="Gorbushina A."/>
            <person name="Walker B."/>
            <person name="Young S.K."/>
            <person name="Zeng Q."/>
            <person name="Gargeya S."/>
            <person name="Fitzgerald M."/>
            <person name="Haas B."/>
            <person name="Abouelleil A."/>
            <person name="Allen A.W."/>
            <person name="Alvarado L."/>
            <person name="Arachchi H.M."/>
            <person name="Berlin A.M."/>
            <person name="Chapman S.B."/>
            <person name="Gainer-Dewar J."/>
            <person name="Goldberg J."/>
            <person name="Griggs A."/>
            <person name="Gujja S."/>
            <person name="Hansen M."/>
            <person name="Howarth C."/>
            <person name="Imamovic A."/>
            <person name="Ireland A."/>
            <person name="Larimer J."/>
            <person name="McCowan C."/>
            <person name="Murphy C."/>
            <person name="Pearson M."/>
            <person name="Poon T.W."/>
            <person name="Priest M."/>
            <person name="Roberts A."/>
            <person name="Saif S."/>
            <person name="Shea T."/>
            <person name="Sisk P."/>
            <person name="Sykes S."/>
            <person name="Wortman J."/>
            <person name="Nusbaum C."/>
            <person name="Birren B."/>
        </authorList>
    </citation>
    <scope>NUCLEOTIDE SEQUENCE [LARGE SCALE GENOMIC DNA]</scope>
    <source>
        <strain evidence="3 4">CBS 119918</strain>
    </source>
</reference>
<feature type="transmembrane region" description="Helical" evidence="1">
    <location>
        <begin position="187"/>
        <end position="204"/>
    </location>
</feature>
<evidence type="ECO:0000313" key="4">
    <source>
        <dbReference type="Proteomes" id="UP000027920"/>
    </source>
</evidence>
<keyword evidence="4" id="KW-1185">Reference proteome</keyword>
<dbReference type="HOGENOM" id="CLU_010112_4_0_1"/>
<accession>A0A072PFE9</accession>
<sequence>MKFCRRGHGSENDYYQVKHDPYASQLDLIGIAQTDKLPSTSTFDSFEATTIQDPPSQAHGHSKFRHFREKWRIGALLAASVAMLTALINLSVGAWATSLTRTSNPMSSGILVEIFHGDCKRASTMNTWAHLAINVISTGLLAGSNYCMQVLVAPSRTDIDRAHAKFKWLDIGLPSIRNLRYINPRRRWLWVLLAASSLPLHLLFNSSFFSSIASMDYHVIFATPGFLEGDRFNYTTADMFSWAMPSDTDIARVQQQVLQNSSRFERLENAQCIKTYAKDIITDRRSVIVITSDVPAPENGSVFLATESFTASPDTEAYPWICPISAYATPGAPQTYSYAYNGRCSTQVAKGEIDPANWRPTNITAEFCLSEKVPEQCGFYANVAIIWIVVACNIVKVLIMGYIVLSHGLEKPLLTIGDSISALITRPDPMTEDLGPTTIYAVKVLGRSKRSNPTKAWRADKSSSWQPSSRLRWFHAVSIWRWSLTIL</sequence>
<dbReference type="OrthoDB" id="5429634at2759"/>
<dbReference type="EMBL" id="AMGV01000003">
    <property type="protein sequence ID" value="KEF58819.1"/>
    <property type="molecule type" value="Genomic_DNA"/>
</dbReference>
<dbReference type="GeneID" id="25278596"/>
<evidence type="ECO:0000313" key="3">
    <source>
        <dbReference type="EMBL" id="KEF58819.1"/>
    </source>
</evidence>
<feature type="domain" description="DUF6536" evidence="2">
    <location>
        <begin position="71"/>
        <end position="227"/>
    </location>
</feature>
<evidence type="ECO:0000259" key="2">
    <source>
        <dbReference type="Pfam" id="PF20163"/>
    </source>
</evidence>
<dbReference type="VEuPathDB" id="FungiDB:A1O9_03662"/>
<keyword evidence="1" id="KW-0812">Transmembrane</keyword>
<keyword evidence="1" id="KW-1133">Transmembrane helix</keyword>
<dbReference type="AlphaFoldDB" id="A0A072PFE9"/>
<keyword evidence="1" id="KW-0472">Membrane</keyword>
<protein>
    <recommendedName>
        <fullName evidence="2">DUF6536 domain-containing protein</fullName>
    </recommendedName>
</protein>
<feature type="transmembrane region" description="Helical" evidence="1">
    <location>
        <begin position="379"/>
        <end position="405"/>
    </location>
</feature>
<dbReference type="STRING" id="1182545.A0A072PFE9"/>
<dbReference type="PANTHER" id="PTHR35395:SF1">
    <property type="entry name" value="DUF6536 DOMAIN-CONTAINING PROTEIN"/>
    <property type="match status" value="1"/>
</dbReference>